<dbReference type="Proteomes" id="UP001500620">
    <property type="component" value="Unassembled WGS sequence"/>
</dbReference>
<evidence type="ECO:0000256" key="1">
    <source>
        <dbReference type="ARBA" id="ARBA00022527"/>
    </source>
</evidence>
<name>A0ABP8DUG8_9ACTN</name>
<dbReference type="Gene3D" id="3.30.565.10">
    <property type="entry name" value="Histidine kinase-like ATPase, C-terminal domain"/>
    <property type="match status" value="1"/>
</dbReference>
<evidence type="ECO:0000313" key="4">
    <source>
        <dbReference type="EMBL" id="GAA4263643.1"/>
    </source>
</evidence>
<accession>A0ABP8DUG8</accession>
<dbReference type="SUPFAM" id="SSF55874">
    <property type="entry name" value="ATPase domain of HSP90 chaperone/DNA topoisomerase II/histidine kinase"/>
    <property type="match status" value="1"/>
</dbReference>
<feature type="region of interest" description="Disordered" evidence="2">
    <location>
        <begin position="191"/>
        <end position="222"/>
    </location>
</feature>
<dbReference type="CDD" id="cd16936">
    <property type="entry name" value="HATPase_RsbW-like"/>
    <property type="match status" value="1"/>
</dbReference>
<dbReference type="RefSeq" id="WP_345143360.1">
    <property type="nucleotide sequence ID" value="NZ_BAABAT010000075.1"/>
</dbReference>
<feature type="domain" description="STAS" evidence="3">
    <location>
        <begin position="6"/>
        <end position="116"/>
    </location>
</feature>
<dbReference type="PANTHER" id="PTHR35526">
    <property type="entry name" value="ANTI-SIGMA-F FACTOR RSBW-RELATED"/>
    <property type="match status" value="1"/>
</dbReference>
<dbReference type="PANTHER" id="PTHR35526:SF3">
    <property type="entry name" value="ANTI-SIGMA-F FACTOR RSBW"/>
    <property type="match status" value="1"/>
</dbReference>
<dbReference type="Gene3D" id="3.30.750.24">
    <property type="entry name" value="STAS domain"/>
    <property type="match status" value="1"/>
</dbReference>
<dbReference type="EMBL" id="BAABAT010000075">
    <property type="protein sequence ID" value="GAA4263643.1"/>
    <property type="molecule type" value="Genomic_DNA"/>
</dbReference>
<dbReference type="CDD" id="cd07043">
    <property type="entry name" value="STAS_anti-anti-sigma_factors"/>
    <property type="match status" value="1"/>
</dbReference>
<keyword evidence="1" id="KW-0723">Serine/threonine-protein kinase</keyword>
<dbReference type="InterPro" id="IPR036890">
    <property type="entry name" value="HATPase_C_sf"/>
</dbReference>
<keyword evidence="1" id="KW-0808">Transferase</keyword>
<evidence type="ECO:0000256" key="2">
    <source>
        <dbReference type="SAM" id="MobiDB-lite"/>
    </source>
</evidence>
<sequence length="296" mass="31711">MRAEDLQARIERRGDATVVRLDGVLDVDSSPSLRSAVLACLAAEPSVIVLDVAALRHRDDVALTVLPALAQHAAAWPGSAMTLAAAPPPLASALDRMAVARLVPVYPTTDAALAGAPGTAERMRVTLQPMLDATAAARHLVGRACMRWGVERVRDVAELVVTELVSNVLRHAGTEMEVGVARDRRLLHISVRDHGPGRPRLGGGEQEDAAPRPRASEPDWAAMNTHPGRPWPVERAWTNANSASVKSATALDSELEPMEEQLREDGRGLLVVSALTHAWGYTPVPDGKVVWATLRI</sequence>
<dbReference type="SUPFAM" id="SSF52091">
    <property type="entry name" value="SpoIIaa-like"/>
    <property type="match status" value="1"/>
</dbReference>
<reference evidence="5" key="1">
    <citation type="journal article" date="2019" name="Int. J. Syst. Evol. Microbiol.">
        <title>The Global Catalogue of Microorganisms (GCM) 10K type strain sequencing project: providing services to taxonomists for standard genome sequencing and annotation.</title>
        <authorList>
            <consortium name="The Broad Institute Genomics Platform"/>
            <consortium name="The Broad Institute Genome Sequencing Center for Infectious Disease"/>
            <person name="Wu L."/>
            <person name="Ma J."/>
        </authorList>
    </citation>
    <scope>NUCLEOTIDE SEQUENCE [LARGE SCALE GENOMIC DNA]</scope>
    <source>
        <strain evidence="5">JCM 17441</strain>
    </source>
</reference>
<comment type="caution">
    <text evidence="4">The sequence shown here is derived from an EMBL/GenBank/DDBJ whole genome shotgun (WGS) entry which is preliminary data.</text>
</comment>
<dbReference type="InterPro" id="IPR036513">
    <property type="entry name" value="STAS_dom_sf"/>
</dbReference>
<protein>
    <submittedName>
        <fullName evidence="4">STAS domain-containing protein</fullName>
    </submittedName>
</protein>
<proteinExistence type="predicted"/>
<evidence type="ECO:0000313" key="5">
    <source>
        <dbReference type="Proteomes" id="UP001500620"/>
    </source>
</evidence>
<dbReference type="PROSITE" id="PS50801">
    <property type="entry name" value="STAS"/>
    <property type="match status" value="1"/>
</dbReference>
<keyword evidence="5" id="KW-1185">Reference proteome</keyword>
<organism evidence="4 5">
    <name type="scientific">Dactylosporangium darangshiense</name>
    <dbReference type="NCBI Taxonomy" id="579108"/>
    <lineage>
        <taxon>Bacteria</taxon>
        <taxon>Bacillati</taxon>
        <taxon>Actinomycetota</taxon>
        <taxon>Actinomycetes</taxon>
        <taxon>Micromonosporales</taxon>
        <taxon>Micromonosporaceae</taxon>
        <taxon>Dactylosporangium</taxon>
    </lineage>
</organism>
<dbReference type="InterPro" id="IPR050267">
    <property type="entry name" value="Anti-sigma-factor_SerPK"/>
</dbReference>
<evidence type="ECO:0000259" key="3">
    <source>
        <dbReference type="PROSITE" id="PS50801"/>
    </source>
</evidence>
<dbReference type="InterPro" id="IPR003594">
    <property type="entry name" value="HATPase_dom"/>
</dbReference>
<gene>
    <name evidence="4" type="ORF">GCM10022255_110040</name>
</gene>
<dbReference type="Pfam" id="PF13581">
    <property type="entry name" value="HATPase_c_2"/>
    <property type="match status" value="1"/>
</dbReference>
<dbReference type="InterPro" id="IPR002645">
    <property type="entry name" value="STAS_dom"/>
</dbReference>
<keyword evidence="1" id="KW-0418">Kinase</keyword>
<dbReference type="Pfam" id="PF01740">
    <property type="entry name" value="STAS"/>
    <property type="match status" value="1"/>
</dbReference>